<sequence length="194" mass="22047">MIIDDIKQKMRSYPQSKFAVFIRHGEKSVTQTDYGLITDRAKKEIQSMGELLRELQVPIMIYSSPELRCVQTAKIFNEEISAANNDIVLSSFLGSPGIQIKDNTKFLTLFDRFGTREVYSQWKQGMHRDVMLNREELCMALSSFIERTSKTSKISLFISQSGTLAALGYALGLSDYNIESGEWVPFLDGFVVHI</sequence>
<protein>
    <submittedName>
        <fullName evidence="1">Histidine phosphatase family protein</fullName>
    </submittedName>
</protein>
<dbReference type="RefSeq" id="WP_213404327.1">
    <property type="nucleotide sequence ID" value="NZ_JAGIBT010000016.1"/>
</dbReference>
<dbReference type="Proteomes" id="UP000680020">
    <property type="component" value="Unassembled WGS sequence"/>
</dbReference>
<name>A0AB35C0E1_9GAMM</name>
<gene>
    <name evidence="1" type="ORF">J7561_09725</name>
</gene>
<dbReference type="InterPro" id="IPR013078">
    <property type="entry name" value="His_Pase_superF_clade-1"/>
</dbReference>
<organism evidence="1 2">
    <name type="scientific">Wohlfahrtiimonas chitiniclastica</name>
    <dbReference type="NCBI Taxonomy" id="400946"/>
    <lineage>
        <taxon>Bacteria</taxon>
        <taxon>Pseudomonadati</taxon>
        <taxon>Pseudomonadota</taxon>
        <taxon>Gammaproteobacteria</taxon>
        <taxon>Cardiobacteriales</taxon>
        <taxon>Ignatzschineriaceae</taxon>
        <taxon>Wohlfahrtiimonas</taxon>
    </lineage>
</organism>
<proteinExistence type="predicted"/>
<dbReference type="EMBL" id="JAGIBU010000015">
    <property type="protein sequence ID" value="MBS7825474.1"/>
    <property type="molecule type" value="Genomic_DNA"/>
</dbReference>
<comment type="caution">
    <text evidence="1">The sequence shown here is derived from an EMBL/GenBank/DDBJ whole genome shotgun (WGS) entry which is preliminary data.</text>
</comment>
<dbReference type="CDD" id="cd07067">
    <property type="entry name" value="HP_PGM_like"/>
    <property type="match status" value="1"/>
</dbReference>
<dbReference type="Pfam" id="PF00300">
    <property type="entry name" value="His_Phos_1"/>
    <property type="match status" value="1"/>
</dbReference>
<dbReference type="InterPro" id="IPR029033">
    <property type="entry name" value="His_PPase_superfam"/>
</dbReference>
<dbReference type="Gene3D" id="3.40.50.1240">
    <property type="entry name" value="Phosphoglycerate mutase-like"/>
    <property type="match status" value="1"/>
</dbReference>
<dbReference type="SUPFAM" id="SSF53254">
    <property type="entry name" value="Phosphoglycerate mutase-like"/>
    <property type="match status" value="1"/>
</dbReference>
<reference evidence="1" key="1">
    <citation type="submission" date="2021-03" db="EMBL/GenBank/DDBJ databases">
        <title>Identification and antibiotic profiling of Wohlfahrtiimonas chitiniclastica, an underestimated human pathogen.</title>
        <authorList>
            <person name="Kopf A."/>
            <person name="Bunk B."/>
            <person name="Coldewey S."/>
            <person name="Gunzer F."/>
            <person name="Riedel T."/>
            <person name="Schroettner P."/>
        </authorList>
    </citation>
    <scope>NUCLEOTIDE SEQUENCE</scope>
    <source>
        <strain evidence="1">DSM 100917</strain>
    </source>
</reference>
<evidence type="ECO:0000313" key="1">
    <source>
        <dbReference type="EMBL" id="MBS7825474.1"/>
    </source>
</evidence>
<accession>A0AB35C0E1</accession>
<dbReference type="AlphaFoldDB" id="A0AB35C0E1"/>
<evidence type="ECO:0000313" key="2">
    <source>
        <dbReference type="Proteomes" id="UP000680020"/>
    </source>
</evidence>